<feature type="region of interest" description="Disordered" evidence="1">
    <location>
        <begin position="415"/>
        <end position="499"/>
    </location>
</feature>
<evidence type="ECO:0000313" key="2">
    <source>
        <dbReference type="EMBL" id="SCV06108.1"/>
    </source>
</evidence>
<feature type="region of interest" description="Disordered" evidence="1">
    <location>
        <begin position="651"/>
        <end position="675"/>
    </location>
</feature>
<organism evidence="2 3">
    <name type="scientific">Lachancea nothofagi CBS 11611</name>
    <dbReference type="NCBI Taxonomy" id="1266666"/>
    <lineage>
        <taxon>Eukaryota</taxon>
        <taxon>Fungi</taxon>
        <taxon>Dikarya</taxon>
        <taxon>Ascomycota</taxon>
        <taxon>Saccharomycotina</taxon>
        <taxon>Saccharomycetes</taxon>
        <taxon>Saccharomycetales</taxon>
        <taxon>Saccharomycetaceae</taxon>
        <taxon>Lachancea</taxon>
    </lineage>
</organism>
<feature type="compositionally biased region" description="Low complexity" evidence="1">
    <location>
        <begin position="489"/>
        <end position="499"/>
    </location>
</feature>
<accession>A0A1G4KNG7</accession>
<sequence length="791" mass="88015">MWILRYEYVAENGAKIKISCCLKQATQYGIGRSTKSPLHIKNDKSISRQHVQLDVDDHDVLTVKNIGKLTKISGKSVKVGQSVKFSSLVKATFEMGASPVVGSVAYEKELWKIPHDLSASDTVKKQLALYGVLATDSLSPKTTIQIIKHHQENYSNCLFALLSNIPILREGFIDEFLRVVSTIQNDFDSKWDEIKERNVQFPQFKTQQSTFKGLNFLVTNRGAFAIFKHIVDAGMGTLWLCDDISKLDSFVRQNVRSEKIIILIHLNDSTSSLLTLGEHGISGIKEAKALRLEAQRLGLKTYDVNDVVNAVLMNNISSLLERIPTQDRPLKNLTNASLREKALQAPDVNSQVVRSPETEQSHYPAKLKRANRQRIMSLNSLSFFGGGSSLSKDANLREKDAGTCDSRPAENEFIAHDVDEQPPLKKPHLESSDPVPNSPTPSDFKDIIPPSKRLHDSDTADNIETSLSGVKRARLPGKKEVSKPQGNQAASTSCDAADSSVNIPNEKEIKNSVSIVQSPMENDSFPVVNNTLRGAKRSVSFVRAIQETKSHEVDRLKEKMANVQGEELTEEAIMRLDNLAIVETKDLLRSKDASNNSLDTSTNSLWAGRKNFKKFVKLRPSRSSKASPGSVSDSIRNKAYLITREYVPMRQYDGRRSASPDESFSNTDQPAEEEVTALSAAEQLDADFGVEVNDEPRFSFTSQRHHNHIQQAAPDSPRPGNDQGLFIVDDDDSQERHGPSTPPKNNVPKPDRQATLQTKPHAKSSRNIAPGDSDDDSDDEPRFQFQSRRNL</sequence>
<dbReference type="OrthoDB" id="3981072at2759"/>
<reference evidence="3" key="1">
    <citation type="submission" date="2016-03" db="EMBL/GenBank/DDBJ databases">
        <authorList>
            <person name="Devillers Hugo."/>
        </authorList>
    </citation>
    <scope>NUCLEOTIDE SEQUENCE [LARGE SCALE GENOMIC DNA]</scope>
</reference>
<name>A0A1G4KNG7_9SACH</name>
<dbReference type="Proteomes" id="UP000189911">
    <property type="component" value="Chromosome H"/>
</dbReference>
<dbReference type="AlphaFoldDB" id="A0A1G4KNG7"/>
<dbReference type="SUPFAM" id="SSF49879">
    <property type="entry name" value="SMAD/FHA domain"/>
    <property type="match status" value="1"/>
</dbReference>
<gene>
    <name evidence="2" type="ORF">LANO_0H22276G</name>
</gene>
<feature type="compositionally biased region" description="Basic and acidic residues" evidence="1">
    <location>
        <begin position="415"/>
        <end position="431"/>
    </location>
</feature>
<protein>
    <submittedName>
        <fullName evidence="2">LANO_0H22276g1_1</fullName>
    </submittedName>
</protein>
<proteinExistence type="predicted"/>
<keyword evidence="3" id="KW-1185">Reference proteome</keyword>
<dbReference type="EMBL" id="LT598447">
    <property type="protein sequence ID" value="SCV06108.1"/>
    <property type="molecule type" value="Genomic_DNA"/>
</dbReference>
<feature type="region of interest" description="Disordered" evidence="1">
    <location>
        <begin position="345"/>
        <end position="366"/>
    </location>
</feature>
<evidence type="ECO:0000313" key="3">
    <source>
        <dbReference type="Proteomes" id="UP000189911"/>
    </source>
</evidence>
<feature type="region of interest" description="Disordered" evidence="1">
    <location>
        <begin position="691"/>
        <end position="791"/>
    </location>
</feature>
<evidence type="ECO:0000256" key="1">
    <source>
        <dbReference type="SAM" id="MobiDB-lite"/>
    </source>
</evidence>
<feature type="compositionally biased region" description="Polar residues" evidence="1">
    <location>
        <begin position="660"/>
        <end position="669"/>
    </location>
</feature>
<dbReference type="InterPro" id="IPR008984">
    <property type="entry name" value="SMAD_FHA_dom_sf"/>
</dbReference>